<dbReference type="EMBL" id="KE525331">
    <property type="protein sequence ID" value="KFB47606.1"/>
    <property type="molecule type" value="Genomic_DNA"/>
</dbReference>
<keyword evidence="3" id="KW-1185">Reference proteome</keyword>
<dbReference type="VEuPathDB" id="VectorBase:ASIC015576"/>
<evidence type="ECO:0000313" key="2">
    <source>
        <dbReference type="EnsemblMetazoa" id="ASIC015576-PA"/>
    </source>
</evidence>
<dbReference type="Proteomes" id="UP000030765">
    <property type="component" value="Unassembled WGS sequence"/>
</dbReference>
<dbReference type="EnsemblMetazoa" id="ASIC015576-RA">
    <property type="protein sequence ID" value="ASIC015576-PA"/>
    <property type="gene ID" value="ASIC015576"/>
</dbReference>
<reference evidence="1 3" key="1">
    <citation type="journal article" date="2014" name="BMC Genomics">
        <title>Genome sequence of Anopheles sinensis provides insight into genetics basis of mosquito competence for malaria parasites.</title>
        <authorList>
            <person name="Zhou D."/>
            <person name="Zhang D."/>
            <person name="Ding G."/>
            <person name="Shi L."/>
            <person name="Hou Q."/>
            <person name="Ye Y."/>
            <person name="Xu Y."/>
            <person name="Zhou H."/>
            <person name="Xiong C."/>
            <person name="Li S."/>
            <person name="Yu J."/>
            <person name="Hong S."/>
            <person name="Yu X."/>
            <person name="Zou P."/>
            <person name="Chen C."/>
            <person name="Chang X."/>
            <person name="Wang W."/>
            <person name="Lv Y."/>
            <person name="Sun Y."/>
            <person name="Ma L."/>
            <person name="Shen B."/>
            <person name="Zhu C."/>
        </authorList>
    </citation>
    <scope>NUCLEOTIDE SEQUENCE [LARGE SCALE GENOMIC DNA]</scope>
</reference>
<name>A0A084WBL2_ANOSI</name>
<proteinExistence type="predicted"/>
<protein>
    <submittedName>
        <fullName evidence="1 2">Uncharacterized protein</fullName>
    </submittedName>
</protein>
<sequence>MVAGEGATGSDREGEFGSVYGSAILEIELMLHWRGLHATGARRAGLEARTPLMMRACNSSIRCRSPSPPEESHITA</sequence>
<evidence type="ECO:0000313" key="1">
    <source>
        <dbReference type="EMBL" id="KFB47606.1"/>
    </source>
</evidence>
<gene>
    <name evidence="1" type="ORF">ZHAS_00015576</name>
</gene>
<dbReference type="AlphaFoldDB" id="A0A084WBL2"/>
<dbReference type="EMBL" id="ATLV01022367">
    <property type="status" value="NOT_ANNOTATED_CDS"/>
    <property type="molecule type" value="Genomic_DNA"/>
</dbReference>
<evidence type="ECO:0000313" key="3">
    <source>
        <dbReference type="Proteomes" id="UP000030765"/>
    </source>
</evidence>
<accession>A0A084WBL2</accession>
<reference evidence="2" key="2">
    <citation type="submission" date="2020-05" db="UniProtKB">
        <authorList>
            <consortium name="EnsemblMetazoa"/>
        </authorList>
    </citation>
    <scope>IDENTIFICATION</scope>
</reference>
<organism evidence="1">
    <name type="scientific">Anopheles sinensis</name>
    <name type="common">Mosquito</name>
    <dbReference type="NCBI Taxonomy" id="74873"/>
    <lineage>
        <taxon>Eukaryota</taxon>
        <taxon>Metazoa</taxon>
        <taxon>Ecdysozoa</taxon>
        <taxon>Arthropoda</taxon>
        <taxon>Hexapoda</taxon>
        <taxon>Insecta</taxon>
        <taxon>Pterygota</taxon>
        <taxon>Neoptera</taxon>
        <taxon>Endopterygota</taxon>
        <taxon>Diptera</taxon>
        <taxon>Nematocera</taxon>
        <taxon>Culicoidea</taxon>
        <taxon>Culicidae</taxon>
        <taxon>Anophelinae</taxon>
        <taxon>Anopheles</taxon>
    </lineage>
</organism>